<dbReference type="EMBL" id="GGEC01080581">
    <property type="protein sequence ID" value="MBX61065.1"/>
    <property type="molecule type" value="Transcribed_RNA"/>
</dbReference>
<accession>A0A2P2Q262</accession>
<reference evidence="1" key="1">
    <citation type="submission" date="2018-02" db="EMBL/GenBank/DDBJ databases">
        <title>Rhizophora mucronata_Transcriptome.</title>
        <authorList>
            <person name="Meera S.P."/>
            <person name="Sreeshan A."/>
            <person name="Augustine A."/>
        </authorList>
    </citation>
    <scope>NUCLEOTIDE SEQUENCE</scope>
    <source>
        <tissue evidence="1">Leaf</tissue>
    </source>
</reference>
<name>A0A2P2Q262_RHIMU</name>
<proteinExistence type="predicted"/>
<organism evidence="1">
    <name type="scientific">Rhizophora mucronata</name>
    <name type="common">Asiatic mangrove</name>
    <dbReference type="NCBI Taxonomy" id="61149"/>
    <lineage>
        <taxon>Eukaryota</taxon>
        <taxon>Viridiplantae</taxon>
        <taxon>Streptophyta</taxon>
        <taxon>Embryophyta</taxon>
        <taxon>Tracheophyta</taxon>
        <taxon>Spermatophyta</taxon>
        <taxon>Magnoliopsida</taxon>
        <taxon>eudicotyledons</taxon>
        <taxon>Gunneridae</taxon>
        <taxon>Pentapetalae</taxon>
        <taxon>rosids</taxon>
        <taxon>fabids</taxon>
        <taxon>Malpighiales</taxon>
        <taxon>Rhizophoraceae</taxon>
        <taxon>Rhizophora</taxon>
    </lineage>
</organism>
<protein>
    <submittedName>
        <fullName evidence="1">Uncharacterized protein</fullName>
    </submittedName>
</protein>
<evidence type="ECO:0000313" key="1">
    <source>
        <dbReference type="EMBL" id="MBX61065.1"/>
    </source>
</evidence>
<sequence length="11" mass="1424">MAMETRMQRRN</sequence>